<evidence type="ECO:0000313" key="1">
    <source>
        <dbReference type="EMBL" id="MBZ0160014.1"/>
    </source>
</evidence>
<sequence length="88" mass="9999">MSFIISGSKRFLVVLFYCAKRSIRSHPGRIASRATRDRLPNLMQPPMSWAPLRQVRLCKRIGNRMIGMTLIIADSKQLDLLGGLKCLQ</sequence>
<dbReference type="AlphaFoldDB" id="A0AAJ1AHS7"/>
<accession>A0AAJ1AHS7</accession>
<proteinExistence type="predicted"/>
<evidence type="ECO:0000313" key="2">
    <source>
        <dbReference type="Proteomes" id="UP001197609"/>
    </source>
</evidence>
<dbReference type="Proteomes" id="UP001197609">
    <property type="component" value="Unassembled WGS sequence"/>
</dbReference>
<name>A0AAJ1AHS7_9BACT</name>
<organism evidence="1 2">
    <name type="scientific">Candidatus Methylomirabilis tolerans</name>
    <dbReference type="NCBI Taxonomy" id="3123416"/>
    <lineage>
        <taxon>Bacteria</taxon>
        <taxon>Candidatus Methylomirabilota</taxon>
        <taxon>Candidatus Methylomirabilia</taxon>
        <taxon>Candidatus Methylomirabilales</taxon>
        <taxon>Candidatus Methylomirabilaceae</taxon>
        <taxon>Candidatus Methylomirabilis</taxon>
    </lineage>
</organism>
<reference evidence="1 2" key="1">
    <citation type="journal article" date="2021" name="bioRxiv">
        <title>Unraveling nitrogen, sulfur and carbon metabolic pathways and microbial community transcriptional responses to substrate deprivation and toxicity stresses in a bioreactor mimicking anoxic brackish coastal sediment conditions.</title>
        <authorList>
            <person name="Martins P.D."/>
            <person name="Echeveste M.J."/>
            <person name="Arshad A."/>
            <person name="Kurth J."/>
            <person name="Ouboter H."/>
            <person name="Jetten M.S.M."/>
            <person name="Welte C.U."/>
        </authorList>
    </citation>
    <scope>NUCLEOTIDE SEQUENCE [LARGE SCALE GENOMIC DNA]</scope>
    <source>
        <strain evidence="1">MAG_38</strain>
    </source>
</reference>
<protein>
    <submittedName>
        <fullName evidence="1">Uncharacterized protein</fullName>
    </submittedName>
</protein>
<dbReference type="EMBL" id="JAIOIU010000095">
    <property type="protein sequence ID" value="MBZ0160014.1"/>
    <property type="molecule type" value="Genomic_DNA"/>
</dbReference>
<comment type="caution">
    <text evidence="1">The sequence shown here is derived from an EMBL/GenBank/DDBJ whole genome shotgun (WGS) entry which is preliminary data.</text>
</comment>
<gene>
    <name evidence="1" type="ORF">K8G79_07760</name>
</gene>